<comment type="similarity">
    <text evidence="7">Belongs to the TonB-dependent receptor family.</text>
</comment>
<keyword evidence="3 7" id="KW-1134">Transmembrane beta strand</keyword>
<dbReference type="PROSITE" id="PS52016">
    <property type="entry name" value="TONB_DEPENDENT_REC_3"/>
    <property type="match status" value="1"/>
</dbReference>
<dbReference type="NCBIfam" id="TIGR04057">
    <property type="entry name" value="SusC_RagA_signa"/>
    <property type="match status" value="1"/>
</dbReference>
<dbReference type="Proteomes" id="UP001501207">
    <property type="component" value="Unassembled WGS sequence"/>
</dbReference>
<comment type="subcellular location">
    <subcellularLocation>
        <location evidence="1 7">Cell outer membrane</location>
        <topology evidence="1 7">Multi-pass membrane protein</topology>
    </subcellularLocation>
</comment>
<gene>
    <name evidence="9" type="ORF">GCM10023143_33980</name>
</gene>
<accession>A0ABP8G9N0</accession>
<dbReference type="InterPro" id="IPR008969">
    <property type="entry name" value="CarboxyPept-like_regulatory"/>
</dbReference>
<evidence type="ECO:0000256" key="7">
    <source>
        <dbReference type="PROSITE-ProRule" id="PRU01360"/>
    </source>
</evidence>
<dbReference type="InterPro" id="IPR023997">
    <property type="entry name" value="TonB-dep_OMP_SusC/RagA_CS"/>
</dbReference>
<dbReference type="InterPro" id="IPR037066">
    <property type="entry name" value="Plug_dom_sf"/>
</dbReference>
<dbReference type="Gene3D" id="2.40.170.20">
    <property type="entry name" value="TonB-dependent receptor, beta-barrel domain"/>
    <property type="match status" value="1"/>
</dbReference>
<keyword evidence="9" id="KW-0675">Receptor</keyword>
<reference evidence="10" key="1">
    <citation type="journal article" date="2019" name="Int. J. Syst. Evol. Microbiol.">
        <title>The Global Catalogue of Microorganisms (GCM) 10K type strain sequencing project: providing services to taxonomists for standard genome sequencing and annotation.</title>
        <authorList>
            <consortium name="The Broad Institute Genomics Platform"/>
            <consortium name="The Broad Institute Genome Sequencing Center for Infectious Disease"/>
            <person name="Wu L."/>
            <person name="Ma J."/>
        </authorList>
    </citation>
    <scope>NUCLEOTIDE SEQUENCE [LARGE SCALE GENOMIC DNA]</scope>
    <source>
        <strain evidence="10">JCM 17664</strain>
    </source>
</reference>
<organism evidence="9 10">
    <name type="scientific">Compostibacter hankyongensis</name>
    <dbReference type="NCBI Taxonomy" id="1007089"/>
    <lineage>
        <taxon>Bacteria</taxon>
        <taxon>Pseudomonadati</taxon>
        <taxon>Bacteroidota</taxon>
        <taxon>Chitinophagia</taxon>
        <taxon>Chitinophagales</taxon>
        <taxon>Chitinophagaceae</taxon>
        <taxon>Compostibacter</taxon>
    </lineage>
</organism>
<dbReference type="InterPro" id="IPR023996">
    <property type="entry name" value="TonB-dep_OMP_SusC/RagA"/>
</dbReference>
<evidence type="ECO:0000256" key="2">
    <source>
        <dbReference type="ARBA" id="ARBA00022448"/>
    </source>
</evidence>
<dbReference type="InterPro" id="IPR039426">
    <property type="entry name" value="TonB-dep_rcpt-like"/>
</dbReference>
<keyword evidence="4 7" id="KW-0812">Transmembrane</keyword>
<dbReference type="Pfam" id="PF13715">
    <property type="entry name" value="CarbopepD_reg_2"/>
    <property type="match status" value="1"/>
</dbReference>
<proteinExistence type="inferred from homology"/>
<dbReference type="InterPro" id="IPR036942">
    <property type="entry name" value="Beta-barrel_TonB_sf"/>
</dbReference>
<dbReference type="Gene3D" id="2.60.40.1120">
    <property type="entry name" value="Carboxypeptidase-like, regulatory domain"/>
    <property type="match status" value="1"/>
</dbReference>
<dbReference type="SUPFAM" id="SSF56935">
    <property type="entry name" value="Porins"/>
    <property type="match status" value="1"/>
</dbReference>
<dbReference type="InterPro" id="IPR012910">
    <property type="entry name" value="Plug_dom"/>
</dbReference>
<dbReference type="RefSeq" id="WP_344981624.1">
    <property type="nucleotide sequence ID" value="NZ_BAABFN010000022.1"/>
</dbReference>
<protein>
    <submittedName>
        <fullName evidence="9">TonB-dependent receptor</fullName>
    </submittedName>
</protein>
<keyword evidence="10" id="KW-1185">Reference proteome</keyword>
<name>A0ABP8G9N0_9BACT</name>
<keyword evidence="6 7" id="KW-0998">Cell outer membrane</keyword>
<evidence type="ECO:0000256" key="1">
    <source>
        <dbReference type="ARBA" id="ARBA00004571"/>
    </source>
</evidence>
<evidence type="ECO:0000256" key="3">
    <source>
        <dbReference type="ARBA" id="ARBA00022452"/>
    </source>
</evidence>
<feature type="domain" description="TonB-dependent receptor plug" evidence="8">
    <location>
        <begin position="123"/>
        <end position="229"/>
    </location>
</feature>
<evidence type="ECO:0000259" key="8">
    <source>
        <dbReference type="Pfam" id="PF07715"/>
    </source>
</evidence>
<dbReference type="SUPFAM" id="SSF49464">
    <property type="entry name" value="Carboxypeptidase regulatory domain-like"/>
    <property type="match status" value="1"/>
</dbReference>
<keyword evidence="2 7" id="KW-0813">Transport</keyword>
<dbReference type="Gene3D" id="2.170.130.10">
    <property type="entry name" value="TonB-dependent receptor, plug domain"/>
    <property type="match status" value="1"/>
</dbReference>
<sequence length="1026" mass="111614">MPVKNLYLKIPWWITQVLLTVVVSAGAARAQTISGTVRSAEKKEPLSGVTIQVKGAANGTTTDMNGRYSLSGVKPSDSLSFSSVGFQKETVSVNGRTQLDISLSAEASSLDQLVVIGYGREKKSSLTAAISRVENDILDQIPTGRIENALAGRLAGVNISNTVSSPGATPIIRIRGLGSISASNNPLVVIDGFPGGSLANINMNDVASIEVLKDASSAAIYGSRGSGGVIIVTTKSGRTGKPKLSFNAFYGSANAIGHHDWITGQEFYDYQVRYKNRDFANAGGDVSLPVWGDDRRPATYQVNPVIKEGNTIWEDVLLNPAPIQNYHLSLSGGTENVRYYVSGGLKDEQGTLINTWYKTYSVRAKVDVKINNVVSAGFLINPEFSKRRTSPVTMEAIAKMPPFLSPKKNPDGTYPKPLDYWGTSVSAGVSPLAVLYGTHNISSTFNSLGEVYLDLNLLEGLKFRTSLDANIAYSTGENYQAASATTNSVSTGSSADTRNINLINENVLSYDKTFNGIHSLNAILGASYQKTTSRNAYLGVLPGSFNNDIIETLNNATISPTASGTSKSQWGLVSYFGRINYGFKDRYLVSASYRTDGSSRFGPRNRWGSFPSVSAAWRISQEDFFRNVPVISNLKIRASYGIAGNFNIGDFQYLGKISDTYYSPDGELTKGQAQSNFGNAELQWEKTKSTDLGIELGLFSDRLNFVFDYYDKRTYGLLYNVGIPAVSGFTSSLVNVGDIGNKGFELEINSVNLDGAFKWQTSFNLSHDKNKVLDLGGVDEVINTHSRGMSWLLRIGEPMFSYYGYKLIGVLQDQEDVDNSPVLPGSKPGNGKYEDVNGDGQITPDDKVILGNFQPSVFMGMVNNFSWKNFDLSIALQSSIGAKMYDLENLYYEGPTVCAMRLSLIENQWWSEAEPGDGKTPSTALSELAYVANSDYYIENASFLAVRNVNLGYTFPTALANRLHLNTFRVYLSASNLLMITSKDFHGYNPEGYTMGEVDGIGSMPGFNNGATPINRTFVFGVNVVF</sequence>
<evidence type="ECO:0000256" key="4">
    <source>
        <dbReference type="ARBA" id="ARBA00022692"/>
    </source>
</evidence>
<comment type="caution">
    <text evidence="9">The sequence shown here is derived from an EMBL/GenBank/DDBJ whole genome shotgun (WGS) entry which is preliminary data.</text>
</comment>
<keyword evidence="5 7" id="KW-0472">Membrane</keyword>
<evidence type="ECO:0000313" key="10">
    <source>
        <dbReference type="Proteomes" id="UP001501207"/>
    </source>
</evidence>
<evidence type="ECO:0000313" key="9">
    <source>
        <dbReference type="EMBL" id="GAA4320072.1"/>
    </source>
</evidence>
<dbReference type="Pfam" id="PF07715">
    <property type="entry name" value="Plug"/>
    <property type="match status" value="1"/>
</dbReference>
<dbReference type="NCBIfam" id="TIGR04056">
    <property type="entry name" value="OMP_RagA_SusC"/>
    <property type="match status" value="1"/>
</dbReference>
<dbReference type="EMBL" id="BAABFN010000022">
    <property type="protein sequence ID" value="GAA4320072.1"/>
    <property type="molecule type" value="Genomic_DNA"/>
</dbReference>
<evidence type="ECO:0000256" key="5">
    <source>
        <dbReference type="ARBA" id="ARBA00023136"/>
    </source>
</evidence>
<evidence type="ECO:0000256" key="6">
    <source>
        <dbReference type="ARBA" id="ARBA00023237"/>
    </source>
</evidence>